<keyword evidence="5" id="KW-0547">Nucleotide-binding</keyword>
<gene>
    <name evidence="10" type="ordered locus">CAP2UW1_2056</name>
</gene>
<dbReference type="PROSITE" id="PS00211">
    <property type="entry name" value="ABC_TRANSPORTER_1"/>
    <property type="match status" value="1"/>
</dbReference>
<dbReference type="KEGG" id="app:CAP2UW1_2056"/>
<dbReference type="AlphaFoldDB" id="C7RMY5"/>
<evidence type="ECO:0000256" key="2">
    <source>
        <dbReference type="ARBA" id="ARBA00005417"/>
    </source>
</evidence>
<reference evidence="10" key="1">
    <citation type="submission" date="2009-08" db="EMBL/GenBank/DDBJ databases">
        <authorList>
            <consortium name="US DOE Joint Genome Institute"/>
            <person name="Lucas S."/>
            <person name="Copeland A."/>
            <person name="Lapidus A."/>
            <person name="Glavina del Rio T."/>
            <person name="Dalin E."/>
            <person name="Tice H."/>
            <person name="Bruce D."/>
            <person name="Barry K."/>
            <person name="Pitluck S."/>
            <person name="Lowry S."/>
            <person name="Larimer F."/>
            <person name="Land M."/>
            <person name="Hauser L."/>
            <person name="Kyrpides N."/>
            <person name="Ivanova N."/>
            <person name="McMahon K.D."/>
            <person name="Hugenholtz P."/>
        </authorList>
    </citation>
    <scope>NUCLEOTIDE SEQUENCE</scope>
    <source>
        <strain evidence="10">UW-1</strain>
    </source>
</reference>
<evidence type="ECO:0000256" key="3">
    <source>
        <dbReference type="ARBA" id="ARBA00022448"/>
    </source>
</evidence>
<dbReference type="InterPro" id="IPR050086">
    <property type="entry name" value="MetN_ABC_transporter-like"/>
</dbReference>
<evidence type="ECO:0000256" key="5">
    <source>
        <dbReference type="ARBA" id="ARBA00022741"/>
    </source>
</evidence>
<dbReference type="InterPro" id="IPR017871">
    <property type="entry name" value="ABC_transporter-like_CS"/>
</dbReference>
<evidence type="ECO:0000256" key="4">
    <source>
        <dbReference type="ARBA" id="ARBA00022475"/>
    </source>
</evidence>
<dbReference type="FunFam" id="3.40.50.300:FF:000020">
    <property type="entry name" value="Amino acid ABC transporter ATP-binding component"/>
    <property type="match status" value="1"/>
</dbReference>
<comment type="similarity">
    <text evidence="2">Belongs to the ABC transporter superfamily.</text>
</comment>
<dbReference type="SMART" id="SM00382">
    <property type="entry name" value="AAA"/>
    <property type="match status" value="1"/>
</dbReference>
<keyword evidence="6" id="KW-0067">ATP-binding</keyword>
<dbReference type="InterPro" id="IPR003593">
    <property type="entry name" value="AAA+_ATPase"/>
</dbReference>
<dbReference type="CDD" id="cd03262">
    <property type="entry name" value="ABC_HisP_GlnQ"/>
    <property type="match status" value="1"/>
</dbReference>
<comment type="subcellular location">
    <subcellularLocation>
        <location evidence="1">Cell membrane</location>
        <topology evidence="1">Peripheral membrane protein</topology>
    </subcellularLocation>
</comment>
<sequence length="258" mass="28411">MPSTMASPMIHARDVHKRFAAVEVLKGVSLAVGKGEVVAVIGPSGSGKSTFLRCLNHLETINRGSIDIEGETLVATGADGVCRYSPDADIRRICRKMGMVFQHFNLFPHLTVLQNIIEAPITVKGLRRDEILPKAETLLRKVGLLDKQASYPSRLSGGQKQRVAIARALAMEPDIMLFDEPTSALDPELTGEVLRTIRELAEEHMTMLVVTHEMAFAREVASRVVFMDGGEILEARSAKELFAAPEHPRTRAFLENML</sequence>
<dbReference type="Gene3D" id="3.40.50.300">
    <property type="entry name" value="P-loop containing nucleotide triphosphate hydrolases"/>
    <property type="match status" value="1"/>
</dbReference>
<evidence type="ECO:0000256" key="8">
    <source>
        <dbReference type="ARBA" id="ARBA00023136"/>
    </source>
</evidence>
<dbReference type="GO" id="GO:0005886">
    <property type="term" value="C:plasma membrane"/>
    <property type="evidence" value="ECO:0007669"/>
    <property type="project" value="UniProtKB-SubCell"/>
</dbReference>
<evidence type="ECO:0000259" key="9">
    <source>
        <dbReference type="PROSITE" id="PS50893"/>
    </source>
</evidence>
<dbReference type="PANTHER" id="PTHR43166:SF9">
    <property type="entry name" value="GLUTAMATE_ASPARTATE IMPORT ATP-BINDING PROTEIN GLTL"/>
    <property type="match status" value="1"/>
</dbReference>
<keyword evidence="4" id="KW-1003">Cell membrane</keyword>
<dbReference type="GO" id="GO:0015424">
    <property type="term" value="F:ABC-type amino acid transporter activity"/>
    <property type="evidence" value="ECO:0007669"/>
    <property type="project" value="InterPro"/>
</dbReference>
<dbReference type="EMBL" id="CP001715">
    <property type="protein sequence ID" value="ACV35352.1"/>
    <property type="molecule type" value="Genomic_DNA"/>
</dbReference>
<dbReference type="SUPFAM" id="SSF52540">
    <property type="entry name" value="P-loop containing nucleoside triphosphate hydrolases"/>
    <property type="match status" value="1"/>
</dbReference>
<dbReference type="PROSITE" id="PS50893">
    <property type="entry name" value="ABC_TRANSPORTER_2"/>
    <property type="match status" value="1"/>
</dbReference>
<dbReference type="GO" id="GO:0005524">
    <property type="term" value="F:ATP binding"/>
    <property type="evidence" value="ECO:0007669"/>
    <property type="project" value="UniProtKB-KW"/>
</dbReference>
<evidence type="ECO:0000256" key="7">
    <source>
        <dbReference type="ARBA" id="ARBA00022970"/>
    </source>
</evidence>
<dbReference type="InterPro" id="IPR030679">
    <property type="entry name" value="ABC_ATPase_HisP-typ"/>
</dbReference>
<name>C7RMY5_ACCRE</name>
<dbReference type="PIRSF" id="PIRSF039085">
    <property type="entry name" value="ABC_ATPase_HisP"/>
    <property type="match status" value="1"/>
</dbReference>
<proteinExistence type="inferred from homology"/>
<protein>
    <submittedName>
        <fullName evidence="10">ABC transporter related</fullName>
    </submittedName>
</protein>
<reference evidence="10" key="2">
    <citation type="submission" date="2009-09" db="EMBL/GenBank/DDBJ databases">
        <title>Complete sequence of chromosome of Candidatus Accumulibacter phosphatis clade IIA str. UW-1.</title>
        <authorList>
            <consortium name="US DOE Joint Genome Institute"/>
            <person name="Martin H.G."/>
            <person name="Ivanova N."/>
            <person name="Kunin V."/>
            <person name="Warnecke F."/>
            <person name="Barry K."/>
            <person name="He S."/>
            <person name="Salamov A."/>
            <person name="Szeto E."/>
            <person name="Dalin E."/>
            <person name="Pangilinan J.L."/>
            <person name="Lapidus A."/>
            <person name="Lowry S."/>
            <person name="Kyrpides N.C."/>
            <person name="McMahon K.D."/>
            <person name="Hugenholtz P."/>
        </authorList>
    </citation>
    <scope>NUCLEOTIDE SEQUENCE [LARGE SCALE GENOMIC DNA]</scope>
    <source>
        <strain evidence="10">UW-1</strain>
    </source>
</reference>
<organism evidence="10">
    <name type="scientific">Accumulibacter regalis</name>
    <dbReference type="NCBI Taxonomy" id="522306"/>
    <lineage>
        <taxon>Bacteria</taxon>
        <taxon>Pseudomonadati</taxon>
        <taxon>Pseudomonadota</taxon>
        <taxon>Betaproteobacteria</taxon>
        <taxon>Candidatus Accumulibacter</taxon>
    </lineage>
</organism>
<dbReference type="STRING" id="522306.CAP2UW1_2056"/>
<keyword evidence="7" id="KW-0029">Amino-acid transport</keyword>
<dbReference type="eggNOG" id="COG1126">
    <property type="taxonomic scope" value="Bacteria"/>
</dbReference>
<dbReference type="InterPro" id="IPR003439">
    <property type="entry name" value="ABC_transporter-like_ATP-bd"/>
</dbReference>
<dbReference type="GO" id="GO:0016887">
    <property type="term" value="F:ATP hydrolysis activity"/>
    <property type="evidence" value="ECO:0007669"/>
    <property type="project" value="InterPro"/>
</dbReference>
<dbReference type="PANTHER" id="PTHR43166">
    <property type="entry name" value="AMINO ACID IMPORT ATP-BINDING PROTEIN"/>
    <property type="match status" value="1"/>
</dbReference>
<evidence type="ECO:0000313" key="10">
    <source>
        <dbReference type="EMBL" id="ACV35352.1"/>
    </source>
</evidence>
<feature type="domain" description="ABC transporter" evidence="9">
    <location>
        <begin position="10"/>
        <end position="254"/>
    </location>
</feature>
<evidence type="ECO:0000256" key="6">
    <source>
        <dbReference type="ARBA" id="ARBA00022840"/>
    </source>
</evidence>
<keyword evidence="3" id="KW-0813">Transport</keyword>
<accession>C7RMY5</accession>
<keyword evidence="8" id="KW-0472">Membrane</keyword>
<dbReference type="Pfam" id="PF00005">
    <property type="entry name" value="ABC_tran"/>
    <property type="match status" value="1"/>
</dbReference>
<dbReference type="HOGENOM" id="CLU_000604_1_22_4"/>
<dbReference type="InterPro" id="IPR027417">
    <property type="entry name" value="P-loop_NTPase"/>
</dbReference>
<evidence type="ECO:0000256" key="1">
    <source>
        <dbReference type="ARBA" id="ARBA00004202"/>
    </source>
</evidence>